<evidence type="ECO:0000259" key="3">
    <source>
        <dbReference type="PROSITE" id="PS50893"/>
    </source>
</evidence>
<reference evidence="4" key="1">
    <citation type="submission" date="2020-08" db="EMBL/GenBank/DDBJ databases">
        <title>Sequencing the genomes of 1000 actinobacteria strains.</title>
        <authorList>
            <person name="Klenk H.-P."/>
        </authorList>
    </citation>
    <scope>NUCLEOTIDE SEQUENCE</scope>
    <source>
        <strain evidence="4">DSM 10695</strain>
    </source>
</reference>
<proteinExistence type="predicted"/>
<protein>
    <submittedName>
        <fullName evidence="4">Iron complex transport system ATP-binding protein</fullName>
    </submittedName>
</protein>
<accession>A0A923E2G4</accession>
<evidence type="ECO:0000256" key="1">
    <source>
        <dbReference type="ARBA" id="ARBA00022741"/>
    </source>
</evidence>
<dbReference type="Proteomes" id="UP000617426">
    <property type="component" value="Unassembled WGS sequence"/>
</dbReference>
<keyword evidence="1" id="KW-0547">Nucleotide-binding</keyword>
<dbReference type="EMBL" id="JACHMK010000001">
    <property type="protein sequence ID" value="MBB6334766.1"/>
    <property type="molecule type" value="Genomic_DNA"/>
</dbReference>
<dbReference type="GO" id="GO:0005524">
    <property type="term" value="F:ATP binding"/>
    <property type="evidence" value="ECO:0007669"/>
    <property type="project" value="UniProtKB-KW"/>
</dbReference>
<feature type="domain" description="ABC transporter" evidence="3">
    <location>
        <begin position="5"/>
        <end position="245"/>
    </location>
</feature>
<dbReference type="PANTHER" id="PTHR43514">
    <property type="entry name" value="ABC TRANSPORTER I FAMILY MEMBER 10"/>
    <property type="match status" value="1"/>
</dbReference>
<organism evidence="4 5">
    <name type="scientific">Schaalia hyovaginalis</name>
    <dbReference type="NCBI Taxonomy" id="29316"/>
    <lineage>
        <taxon>Bacteria</taxon>
        <taxon>Bacillati</taxon>
        <taxon>Actinomycetota</taxon>
        <taxon>Actinomycetes</taxon>
        <taxon>Actinomycetales</taxon>
        <taxon>Actinomycetaceae</taxon>
        <taxon>Schaalia</taxon>
    </lineage>
</organism>
<dbReference type="RefSeq" id="WP_184452738.1">
    <property type="nucleotide sequence ID" value="NZ_JACHMK010000001.1"/>
</dbReference>
<dbReference type="SMART" id="SM00382">
    <property type="entry name" value="AAA"/>
    <property type="match status" value="1"/>
</dbReference>
<evidence type="ECO:0000313" key="4">
    <source>
        <dbReference type="EMBL" id="MBB6334766.1"/>
    </source>
</evidence>
<dbReference type="PANTHER" id="PTHR43514:SF4">
    <property type="entry name" value="ABC TRANSPORTER I FAMILY MEMBER 10"/>
    <property type="match status" value="1"/>
</dbReference>
<dbReference type="InterPro" id="IPR003593">
    <property type="entry name" value="AAA+_ATPase"/>
</dbReference>
<comment type="caution">
    <text evidence="4">The sequence shown here is derived from an EMBL/GenBank/DDBJ whole genome shotgun (WGS) entry which is preliminary data.</text>
</comment>
<keyword evidence="2 4" id="KW-0067">ATP-binding</keyword>
<dbReference type="GO" id="GO:0016887">
    <property type="term" value="F:ATP hydrolysis activity"/>
    <property type="evidence" value="ECO:0007669"/>
    <property type="project" value="InterPro"/>
</dbReference>
<dbReference type="InterPro" id="IPR027417">
    <property type="entry name" value="P-loop_NTPase"/>
</dbReference>
<evidence type="ECO:0000256" key="2">
    <source>
        <dbReference type="ARBA" id="ARBA00022840"/>
    </source>
</evidence>
<dbReference type="SUPFAM" id="SSF52540">
    <property type="entry name" value="P-loop containing nucleoside triphosphate hydrolases"/>
    <property type="match status" value="1"/>
</dbReference>
<dbReference type="Gene3D" id="3.40.50.300">
    <property type="entry name" value="P-loop containing nucleotide triphosphate hydrolases"/>
    <property type="match status" value="1"/>
</dbReference>
<evidence type="ECO:0000313" key="5">
    <source>
        <dbReference type="Proteomes" id="UP000617426"/>
    </source>
</evidence>
<name>A0A923E2G4_9ACTO</name>
<dbReference type="AlphaFoldDB" id="A0A923E2G4"/>
<gene>
    <name evidence="4" type="ORF">HD592_001331</name>
</gene>
<dbReference type="PROSITE" id="PS50893">
    <property type="entry name" value="ABC_TRANSPORTER_2"/>
    <property type="match status" value="1"/>
</dbReference>
<dbReference type="InterPro" id="IPR003439">
    <property type="entry name" value="ABC_transporter-like_ATP-bd"/>
</dbReference>
<sequence length="265" mass="27721">MSSVLSLDAAVVARRGHPILDGVSWTTAPAQHWVVLGPNGAGKTSLARAVSGRLRLTSGTATLLGEDVARIRPAELATRVALVSKSSAPSIRPGSTVRDLVRTGAWGVTVHRDEQYEALDDARCEDLLSAFGVARLADREFSTLSEGEAQRVLLARSLMPDPEVLILDEPTAGLDLGARELLVGALEEIIAAPDAPQLVLITHQVEEIPAGVTHAALMSGGSILSAGPIDRAINGVDLSAAYGLPLLAGRGDSGRWWARGAARAR</sequence>
<dbReference type="InterPro" id="IPR050334">
    <property type="entry name" value="Molybdenum_import_ModC"/>
</dbReference>
<dbReference type="Pfam" id="PF00005">
    <property type="entry name" value="ABC_tran"/>
    <property type="match status" value="1"/>
</dbReference>
<keyword evidence="5" id="KW-1185">Reference proteome</keyword>